<dbReference type="AlphaFoldDB" id="A0A066UM09"/>
<dbReference type="Proteomes" id="UP000035860">
    <property type="component" value="Unassembled WGS sequence"/>
</dbReference>
<name>A0A066UM09_9GAMM</name>
<evidence type="ECO:0000313" key="2">
    <source>
        <dbReference type="Proteomes" id="UP000035860"/>
    </source>
</evidence>
<keyword evidence="2" id="KW-1185">Reference proteome</keyword>
<dbReference type="RefSeq" id="WP_036364602.1">
    <property type="nucleotide sequence ID" value="NZ_AOMT01000022.1"/>
</dbReference>
<reference evidence="1 2" key="1">
    <citation type="journal article" date="2014" name="Genome Announc.">
        <title>Draft Genome Sequence of Moraxella bovoculi Strain 237T (ATCC BAA-1259T) Isolated from a Calf with Infectious Bovine Keratoconjunctivitis.</title>
        <authorList>
            <person name="Calcutt M.J."/>
            <person name="Foecking M.F."/>
            <person name="Martin N.T."/>
            <person name="Mhlanga-Mutangadura T."/>
            <person name="Reilly T.J."/>
        </authorList>
    </citation>
    <scope>NUCLEOTIDE SEQUENCE [LARGE SCALE GENOMIC DNA]</scope>
    <source>
        <strain evidence="1 2">237</strain>
    </source>
</reference>
<protein>
    <submittedName>
        <fullName evidence="1">Uncharacterized protein</fullName>
    </submittedName>
</protein>
<organism evidence="1 2">
    <name type="scientific">Moraxella bovoculi 237</name>
    <dbReference type="NCBI Taxonomy" id="743974"/>
    <lineage>
        <taxon>Bacteria</taxon>
        <taxon>Pseudomonadati</taxon>
        <taxon>Pseudomonadota</taxon>
        <taxon>Gammaproteobacteria</taxon>
        <taxon>Moraxellales</taxon>
        <taxon>Moraxellaceae</taxon>
        <taxon>Moraxella</taxon>
    </lineage>
</organism>
<evidence type="ECO:0000313" key="1">
    <source>
        <dbReference type="EMBL" id="KDN25164.1"/>
    </source>
</evidence>
<dbReference type="EMBL" id="AOMT01000022">
    <property type="protein sequence ID" value="KDN25164.1"/>
    <property type="molecule type" value="Genomic_DNA"/>
</dbReference>
<gene>
    <name evidence="1" type="ORF">MBO_05124</name>
</gene>
<proteinExistence type="predicted"/>
<comment type="caution">
    <text evidence="1">The sequence shown here is derived from an EMBL/GenBank/DDBJ whole genome shotgun (WGS) entry which is preliminary data.</text>
</comment>
<sequence>MIKFILATPANANAVYICPPCNQQECHQSTPYTNPAITFRDIQPFLPPACVFGNGKDKHLVITCHHFDELGQAIKYAQSIASNESVSVAIKTITEQF</sequence>
<accession>A0A066UM09</accession>